<gene>
    <name evidence="2" type="ORF">J3U88_15080</name>
</gene>
<dbReference type="Gene3D" id="3.40.830.10">
    <property type="entry name" value="LigB-like"/>
    <property type="match status" value="1"/>
</dbReference>
<dbReference type="RefSeq" id="WP_207859702.1">
    <property type="nucleotide sequence ID" value="NZ_JAFREP010000014.1"/>
</dbReference>
<feature type="domain" description="Extradiol ring-cleavage dioxygenase class III enzyme subunit B" evidence="1">
    <location>
        <begin position="11"/>
        <end position="280"/>
    </location>
</feature>
<reference evidence="2" key="1">
    <citation type="submission" date="2021-03" db="EMBL/GenBank/DDBJ databases">
        <authorList>
            <person name="Wang G."/>
        </authorList>
    </citation>
    <scope>NUCLEOTIDE SEQUENCE</scope>
    <source>
        <strain evidence="2">KCTC 12899</strain>
    </source>
</reference>
<dbReference type="AlphaFoldDB" id="A0A8J7Q8R2"/>
<dbReference type="GO" id="GO:0016702">
    <property type="term" value="F:oxidoreductase activity, acting on single donors with incorporation of molecular oxygen, incorporation of two atoms of oxygen"/>
    <property type="evidence" value="ECO:0007669"/>
    <property type="project" value="UniProtKB-ARBA"/>
</dbReference>
<accession>A0A8J7Q8R2</accession>
<sequence>MTKGSIVAGVLAPHPPHLVYAENPEQNEPRAECGWETLRWGYERLRKSLEQIEYDSMVVLSPHWQTYVGTHFLGVPSFKSLSVDPIFPNLFRFHYELTVDVPLAETMEAHAREAGLVTKMMRNPDFRVDYGTIVSCHLTRPEWDKPIVSISSHRATQYFSADVMQGHMLKLGRATREAIEASGKRVVLLASNSLSHRHFTSESEVPEDMSREHIYHHGQYLWDMKMIELMRQGRAREIVELIPDFTEQAVAETDSGALTWMLSALDFPEYPAEVHGYGTVIGTGNAIVEWPQARHGGAA</sequence>
<dbReference type="Proteomes" id="UP000664417">
    <property type="component" value="Unassembled WGS sequence"/>
</dbReference>
<dbReference type="InterPro" id="IPR004183">
    <property type="entry name" value="Xdiol_dOase_suB"/>
</dbReference>
<evidence type="ECO:0000313" key="3">
    <source>
        <dbReference type="Proteomes" id="UP000664417"/>
    </source>
</evidence>
<organism evidence="2 3">
    <name type="scientific">Acanthopleuribacter pedis</name>
    <dbReference type="NCBI Taxonomy" id="442870"/>
    <lineage>
        <taxon>Bacteria</taxon>
        <taxon>Pseudomonadati</taxon>
        <taxon>Acidobacteriota</taxon>
        <taxon>Holophagae</taxon>
        <taxon>Acanthopleuribacterales</taxon>
        <taxon>Acanthopleuribacteraceae</taxon>
        <taxon>Acanthopleuribacter</taxon>
    </lineage>
</organism>
<name>A0A8J7Q8R2_9BACT</name>
<dbReference type="EMBL" id="JAFREP010000014">
    <property type="protein sequence ID" value="MBO1319797.1"/>
    <property type="molecule type" value="Genomic_DNA"/>
</dbReference>
<evidence type="ECO:0000313" key="2">
    <source>
        <dbReference type="EMBL" id="MBO1319797.1"/>
    </source>
</evidence>
<dbReference type="GO" id="GO:0008198">
    <property type="term" value="F:ferrous iron binding"/>
    <property type="evidence" value="ECO:0007669"/>
    <property type="project" value="InterPro"/>
</dbReference>
<evidence type="ECO:0000259" key="1">
    <source>
        <dbReference type="Pfam" id="PF02900"/>
    </source>
</evidence>
<protein>
    <recommendedName>
        <fullName evidence="1">Extradiol ring-cleavage dioxygenase class III enzyme subunit B domain-containing protein</fullName>
    </recommendedName>
</protein>
<comment type="caution">
    <text evidence="2">The sequence shown here is derived from an EMBL/GenBank/DDBJ whole genome shotgun (WGS) entry which is preliminary data.</text>
</comment>
<keyword evidence="3" id="KW-1185">Reference proteome</keyword>
<proteinExistence type="predicted"/>
<dbReference type="Pfam" id="PF02900">
    <property type="entry name" value="LigB"/>
    <property type="match status" value="1"/>
</dbReference>
<dbReference type="SUPFAM" id="SSF53213">
    <property type="entry name" value="LigB-like"/>
    <property type="match status" value="1"/>
</dbReference>